<proteinExistence type="inferred from homology"/>
<dbReference type="InterPro" id="IPR057721">
    <property type="entry name" value="BCD1_alpha/beta"/>
</dbReference>
<feature type="domain" description="BCD1 alpha/beta" evidence="14">
    <location>
        <begin position="110"/>
        <end position="249"/>
    </location>
</feature>
<dbReference type="PANTHER" id="PTHR13483:SF3">
    <property type="entry name" value="BOX C_D SNORNA PROTEIN 1"/>
    <property type="match status" value="1"/>
</dbReference>
<keyword evidence="5" id="KW-0863">Zinc-finger</keyword>
<evidence type="ECO:0000259" key="14">
    <source>
        <dbReference type="Pfam" id="PF25790"/>
    </source>
</evidence>
<name>A0A9N9RJJ8_9DIPT</name>
<dbReference type="OrthoDB" id="272357at2759"/>
<reference evidence="15" key="1">
    <citation type="submission" date="2022-01" db="EMBL/GenBank/DDBJ databases">
        <authorList>
            <person name="King R."/>
        </authorList>
    </citation>
    <scope>NUCLEOTIDE SEQUENCE</scope>
</reference>
<evidence type="ECO:0000259" key="13">
    <source>
        <dbReference type="Pfam" id="PF04438"/>
    </source>
</evidence>
<feature type="domain" description="HIT-type" evidence="13">
    <location>
        <begin position="21"/>
        <end position="47"/>
    </location>
</feature>
<gene>
    <name evidence="15" type="ORF">CHIRRI_LOCUS444</name>
</gene>
<evidence type="ECO:0000256" key="4">
    <source>
        <dbReference type="ARBA" id="ARBA00022723"/>
    </source>
</evidence>
<dbReference type="Pfam" id="PF04438">
    <property type="entry name" value="zf-HIT"/>
    <property type="match status" value="1"/>
</dbReference>
<evidence type="ECO:0000256" key="10">
    <source>
        <dbReference type="ARBA" id="ARBA00061949"/>
    </source>
</evidence>
<evidence type="ECO:0000256" key="1">
    <source>
        <dbReference type="ARBA" id="ARBA00022499"/>
    </source>
</evidence>
<dbReference type="Pfam" id="PF25790">
    <property type="entry name" value="BCD1"/>
    <property type="match status" value="1"/>
</dbReference>
<evidence type="ECO:0000256" key="3">
    <source>
        <dbReference type="ARBA" id="ARBA00022553"/>
    </source>
</evidence>
<dbReference type="PANTHER" id="PTHR13483">
    <property type="entry name" value="BOX C_D SNORNA PROTEIN 1-RELATED"/>
    <property type="match status" value="1"/>
</dbReference>
<evidence type="ECO:0000256" key="11">
    <source>
        <dbReference type="ARBA" id="ARBA00068630"/>
    </source>
</evidence>
<dbReference type="GO" id="GO:0000463">
    <property type="term" value="P:maturation of LSU-rRNA from tricistronic rRNA transcript (SSU-rRNA, 5.8S rRNA, LSU-rRNA)"/>
    <property type="evidence" value="ECO:0007669"/>
    <property type="project" value="TreeGrafter"/>
</dbReference>
<evidence type="ECO:0000256" key="9">
    <source>
        <dbReference type="ARBA" id="ARBA00049654"/>
    </source>
</evidence>
<accession>A0A9N9RJJ8</accession>
<keyword evidence="2" id="KW-0690">Ribosome biogenesis</keyword>
<protein>
    <recommendedName>
        <fullName evidence="11">Box C/D snoRNA protein 1</fullName>
    </recommendedName>
    <alternativeName>
        <fullName evidence="12">Zinc finger HIT domain-containing protein 6</fullName>
    </alternativeName>
</protein>
<dbReference type="FunFam" id="3.30.60.190:FF:000001">
    <property type="entry name" value="box C/D snoRNA protein 1"/>
    <property type="match status" value="1"/>
</dbReference>
<dbReference type="InterPro" id="IPR007529">
    <property type="entry name" value="Znf_HIT"/>
</dbReference>
<evidence type="ECO:0000256" key="7">
    <source>
        <dbReference type="ARBA" id="ARBA00022843"/>
    </source>
</evidence>
<keyword evidence="4" id="KW-0479">Metal-binding</keyword>
<dbReference type="GO" id="GO:0005634">
    <property type="term" value="C:nucleus"/>
    <property type="evidence" value="ECO:0007669"/>
    <property type="project" value="TreeGrafter"/>
</dbReference>
<evidence type="ECO:0000313" key="15">
    <source>
        <dbReference type="EMBL" id="CAG9797445.1"/>
    </source>
</evidence>
<comment type="function">
    <text evidence="8">Required for box C/D snoRNAs accumulation involved in snoRNA processing, snoRNA transport to the nucleolus and ribosome biogenesis.</text>
</comment>
<sequence length="341" mass="39798">MEVENIELEEEIKKRERFGSCEVCDQNQSKYTCPKCELHTCSLNCSKIHKKELECDGIRDKTKYIPVKKMTPMDFMNDYYFLEEATRFTKEIKTNWKVKSTKKLSNKFIKLKKAAQQRNIKLFLLNSSLNKRKKNFSFYDPKADSIVWHVELNFSNADFKTRIKVNENTKVVDSIQSIIDKVENKQLEFYKAKGMSKLKVLLKAEGLKRNQNRYFDLNINKSFKSNLSGKVVIEYPSISVIMDHCTDGYELIMSDDETIQAEQKEFVKTLQEEVFTRKVGDNPMFIVKPEEVPIFADVLNDDKEVKNTGNSQQSPTKLAVVKDTDVKVDDDEEISPQNYFF</sequence>
<dbReference type="CDD" id="cd23023">
    <property type="entry name" value="zf-HIT_BCD1"/>
    <property type="match status" value="1"/>
</dbReference>
<dbReference type="SUPFAM" id="SSF144232">
    <property type="entry name" value="HIT/MYND zinc finger-like"/>
    <property type="match status" value="1"/>
</dbReference>
<dbReference type="GO" id="GO:0000492">
    <property type="term" value="P:box C/D snoRNP assembly"/>
    <property type="evidence" value="ECO:0007669"/>
    <property type="project" value="TreeGrafter"/>
</dbReference>
<reference evidence="15" key="2">
    <citation type="submission" date="2022-10" db="EMBL/GenBank/DDBJ databases">
        <authorList>
            <consortium name="ENA_rothamsted_submissions"/>
            <consortium name="culmorum"/>
            <person name="King R."/>
        </authorList>
    </citation>
    <scope>NUCLEOTIDE SEQUENCE</scope>
</reference>
<evidence type="ECO:0000313" key="16">
    <source>
        <dbReference type="Proteomes" id="UP001153620"/>
    </source>
</evidence>
<dbReference type="GO" id="GO:0048254">
    <property type="term" value="P:snoRNA localization"/>
    <property type="evidence" value="ECO:0007669"/>
    <property type="project" value="TreeGrafter"/>
</dbReference>
<keyword evidence="1" id="KW-1017">Isopeptide bond</keyword>
<evidence type="ECO:0000256" key="2">
    <source>
        <dbReference type="ARBA" id="ARBA00022517"/>
    </source>
</evidence>
<keyword evidence="7" id="KW-0832">Ubl conjugation</keyword>
<keyword evidence="6" id="KW-0862">Zinc</keyword>
<evidence type="ECO:0000256" key="6">
    <source>
        <dbReference type="ARBA" id="ARBA00022833"/>
    </source>
</evidence>
<keyword evidence="3" id="KW-0597">Phosphoprotein</keyword>
<dbReference type="AlphaFoldDB" id="A0A9N9RJJ8"/>
<comment type="subunit">
    <text evidence="10">Interacts with FBL, SNU13, NOP58, NUFIP1, RUVBL1, RUVBL2 and TAF9. Interacts (via HIT-type zinc finger) with the RUVBL1/RUVBL2 complex in the presence of ADP.</text>
</comment>
<dbReference type="InterPro" id="IPR051639">
    <property type="entry name" value="BCD1"/>
</dbReference>
<dbReference type="EMBL" id="OU895877">
    <property type="protein sequence ID" value="CAG9797445.1"/>
    <property type="molecule type" value="Genomic_DNA"/>
</dbReference>
<dbReference type="GO" id="GO:0070761">
    <property type="term" value="C:pre-snoRNP complex"/>
    <property type="evidence" value="ECO:0007669"/>
    <property type="project" value="TreeGrafter"/>
</dbReference>
<dbReference type="GO" id="GO:0008270">
    <property type="term" value="F:zinc ion binding"/>
    <property type="evidence" value="ECO:0007669"/>
    <property type="project" value="UniProtKB-KW"/>
</dbReference>
<comment type="similarity">
    <text evidence="9">Belongs to the BCD1 family.</text>
</comment>
<dbReference type="Gene3D" id="3.30.60.190">
    <property type="match status" value="1"/>
</dbReference>
<evidence type="ECO:0000256" key="5">
    <source>
        <dbReference type="ARBA" id="ARBA00022771"/>
    </source>
</evidence>
<organism evidence="15 16">
    <name type="scientific">Chironomus riparius</name>
    <dbReference type="NCBI Taxonomy" id="315576"/>
    <lineage>
        <taxon>Eukaryota</taxon>
        <taxon>Metazoa</taxon>
        <taxon>Ecdysozoa</taxon>
        <taxon>Arthropoda</taxon>
        <taxon>Hexapoda</taxon>
        <taxon>Insecta</taxon>
        <taxon>Pterygota</taxon>
        <taxon>Neoptera</taxon>
        <taxon>Endopterygota</taxon>
        <taxon>Diptera</taxon>
        <taxon>Nematocera</taxon>
        <taxon>Chironomoidea</taxon>
        <taxon>Chironomidae</taxon>
        <taxon>Chironominae</taxon>
        <taxon>Chironomus</taxon>
    </lineage>
</organism>
<evidence type="ECO:0000256" key="8">
    <source>
        <dbReference type="ARBA" id="ARBA00049598"/>
    </source>
</evidence>
<evidence type="ECO:0000256" key="12">
    <source>
        <dbReference type="ARBA" id="ARBA00077531"/>
    </source>
</evidence>
<dbReference type="Proteomes" id="UP001153620">
    <property type="component" value="Chromosome 1"/>
</dbReference>
<keyword evidence="16" id="KW-1185">Reference proteome</keyword>